<evidence type="ECO:0000313" key="2">
    <source>
        <dbReference type="Proteomes" id="UP000184010"/>
    </source>
</evidence>
<gene>
    <name evidence="1" type="ORF">SAMN02745215_02792</name>
</gene>
<evidence type="ECO:0000313" key="1">
    <source>
        <dbReference type="EMBL" id="SHN76074.1"/>
    </source>
</evidence>
<name>A0A1M7TZD8_9FIRM</name>
<keyword evidence="2" id="KW-1185">Reference proteome</keyword>
<proteinExistence type="predicted"/>
<dbReference type="AlphaFoldDB" id="A0A1M7TZD8"/>
<dbReference type="RefSeq" id="WP_072773154.1">
    <property type="nucleotide sequence ID" value="NZ_FRDN01000008.1"/>
</dbReference>
<sequence>MNKGRMYITLNRNREWKRSLLLNLELQDHRLVFAHNQENDYGMLATAVMITGSIDSTEPDFQWEGLWLDAQMPENSLVKVSCYAANSKAVLLGERAVDLDEYLREAQSDPAQGLKGAAPLFKLAFAGAVDGLLPAQGRYLWLRLEFLVPQPSAFALKKIKLLLTDEKIIQYLPEIYRDHQENNFFQRFMEIFDSIFFDIEEQINRVSEELDYTLAGEDMLRYLAGWVDLQGVQDMGTEELRERIRTLMPEYRAIGTKPGLAGFIRQELGVEPQIIEYFDYKQMQQESKDRDIYRELFGDNPFKFFILLPEEALHEVKNLDLFLAKLKSTIPAHTEAGIIRLKQGTILGKHSYLGVNSLVGEYTYGRVGGNNEISYDTLMGGTGNEE</sequence>
<accession>A0A1M7TZD8</accession>
<dbReference type="Proteomes" id="UP000184010">
    <property type="component" value="Unassembled WGS sequence"/>
</dbReference>
<dbReference type="EMBL" id="FRDN01000008">
    <property type="protein sequence ID" value="SHN76074.1"/>
    <property type="molecule type" value="Genomic_DNA"/>
</dbReference>
<dbReference type="NCBIfam" id="TIGR02242">
    <property type="entry name" value="tail_TIGR02242"/>
    <property type="match status" value="1"/>
</dbReference>
<protein>
    <submittedName>
        <fullName evidence="1">Phage tail protein domain-containing protein</fullName>
    </submittedName>
</protein>
<dbReference type="InterPro" id="IPR011748">
    <property type="entry name" value="Unchr_phage_tail-like"/>
</dbReference>
<reference evidence="2" key="1">
    <citation type="submission" date="2016-12" db="EMBL/GenBank/DDBJ databases">
        <authorList>
            <person name="Varghese N."/>
            <person name="Submissions S."/>
        </authorList>
    </citation>
    <scope>NUCLEOTIDE SEQUENCE [LARGE SCALE GENOMIC DNA]</scope>
    <source>
        <strain evidence="2">DSM 11544</strain>
    </source>
</reference>
<organism evidence="1 2">
    <name type="scientific">Desulfitobacterium chlororespirans DSM 11544</name>
    <dbReference type="NCBI Taxonomy" id="1121395"/>
    <lineage>
        <taxon>Bacteria</taxon>
        <taxon>Bacillati</taxon>
        <taxon>Bacillota</taxon>
        <taxon>Clostridia</taxon>
        <taxon>Eubacteriales</taxon>
        <taxon>Desulfitobacteriaceae</taxon>
        <taxon>Desulfitobacterium</taxon>
    </lineage>
</organism>
<dbReference type="STRING" id="1121395.SAMN02745215_02792"/>